<sequence>VKCRNNRGNLDFVKSYAPKHPEVEHLRILLHGPVGAGKSSFINSVDTVLQGEIRGRALTNGNL</sequence>
<gene>
    <name evidence="1" type="ORF">GSTENG00036739001</name>
</gene>
<proteinExistence type="predicted"/>
<dbReference type="Gene3D" id="3.40.50.300">
    <property type="entry name" value="P-loop containing nucleotide triphosphate hydrolases"/>
    <property type="match status" value="1"/>
</dbReference>
<comment type="caution">
    <text evidence="1">The sequence shown here is derived from an EMBL/GenBank/DDBJ whole genome shotgun (WGS) entry which is preliminary data.</text>
</comment>
<dbReference type="OrthoDB" id="25620at2759"/>
<reference evidence="1" key="2">
    <citation type="submission" date="2004-02" db="EMBL/GenBank/DDBJ databases">
        <authorList>
            <consortium name="Genoscope"/>
            <consortium name="Whitehead Institute Centre for Genome Research"/>
        </authorList>
    </citation>
    <scope>NUCLEOTIDE SEQUENCE</scope>
</reference>
<dbReference type="InterPro" id="IPR027417">
    <property type="entry name" value="P-loop_NTPase"/>
</dbReference>
<dbReference type="KEGG" id="tng:GSTEN00036739G001"/>
<dbReference type="SUPFAM" id="SSF52540">
    <property type="entry name" value="P-loop containing nucleoside triphosphate hydrolases"/>
    <property type="match status" value="1"/>
</dbReference>
<organism evidence="1">
    <name type="scientific">Tetraodon nigroviridis</name>
    <name type="common">Spotted green pufferfish</name>
    <name type="synonym">Chelonodon nigroviridis</name>
    <dbReference type="NCBI Taxonomy" id="99883"/>
    <lineage>
        <taxon>Eukaryota</taxon>
        <taxon>Metazoa</taxon>
        <taxon>Chordata</taxon>
        <taxon>Craniata</taxon>
        <taxon>Vertebrata</taxon>
        <taxon>Euteleostomi</taxon>
        <taxon>Actinopterygii</taxon>
        <taxon>Neopterygii</taxon>
        <taxon>Teleostei</taxon>
        <taxon>Neoteleostei</taxon>
        <taxon>Acanthomorphata</taxon>
        <taxon>Eupercaria</taxon>
        <taxon>Tetraodontiformes</taxon>
        <taxon>Tetradontoidea</taxon>
        <taxon>Tetraodontidae</taxon>
        <taxon>Tetraodon</taxon>
    </lineage>
</organism>
<evidence type="ECO:0000313" key="1">
    <source>
        <dbReference type="EMBL" id="CAF87198.1"/>
    </source>
</evidence>
<protein>
    <submittedName>
        <fullName evidence="1">(spotted green pufferfish) hypothetical protein</fullName>
    </submittedName>
</protein>
<name>Q4TIT4_TETNG</name>
<dbReference type="EMBL" id="CAAE01001719">
    <property type="protein sequence ID" value="CAF87198.1"/>
    <property type="molecule type" value="Genomic_DNA"/>
</dbReference>
<reference evidence="1" key="1">
    <citation type="journal article" date="2004" name="Nature">
        <title>Genome duplication in the teleost fish Tetraodon nigroviridis reveals the early vertebrate proto-karyotype.</title>
        <authorList>
            <person name="Jaillon O."/>
            <person name="Aury J.-M."/>
            <person name="Brunet F."/>
            <person name="Petit J.-L."/>
            <person name="Stange-Thomann N."/>
            <person name="Mauceli E."/>
            <person name="Bouneau L."/>
            <person name="Fischer C."/>
            <person name="Ozouf-Costaz C."/>
            <person name="Bernot A."/>
            <person name="Nicaud S."/>
            <person name="Jaffe D."/>
            <person name="Fisher S."/>
            <person name="Lutfalla G."/>
            <person name="Dossat C."/>
            <person name="Segurens B."/>
            <person name="Dasilva C."/>
            <person name="Salanoubat M."/>
            <person name="Levy M."/>
            <person name="Boudet N."/>
            <person name="Castellano S."/>
            <person name="Anthouard V."/>
            <person name="Jubin C."/>
            <person name="Castelli V."/>
            <person name="Katinka M."/>
            <person name="Vacherie B."/>
            <person name="Biemont C."/>
            <person name="Skalli Z."/>
            <person name="Cattolico L."/>
            <person name="Poulain J."/>
            <person name="De Berardinis V."/>
            <person name="Cruaud C."/>
            <person name="Duprat S."/>
            <person name="Brottier P."/>
            <person name="Coutanceau J.-P."/>
            <person name="Gouzy J."/>
            <person name="Parra G."/>
            <person name="Lardier G."/>
            <person name="Chapple C."/>
            <person name="McKernan K.J."/>
            <person name="McEwan P."/>
            <person name="Bosak S."/>
            <person name="Kellis M."/>
            <person name="Volff J.-N."/>
            <person name="Guigo R."/>
            <person name="Zody M.C."/>
            <person name="Mesirov J."/>
            <person name="Lindblad-Toh K."/>
            <person name="Birren B."/>
            <person name="Nusbaum C."/>
            <person name="Kahn D."/>
            <person name="Robinson-Rechavi M."/>
            <person name="Laudet V."/>
            <person name="Schachter V."/>
            <person name="Quetier F."/>
            <person name="Saurin W."/>
            <person name="Scarpelli C."/>
            <person name="Wincker P."/>
            <person name="Lander E.S."/>
            <person name="Weissenbach J."/>
            <person name="Roest Crollius H."/>
        </authorList>
    </citation>
    <scope>NUCLEOTIDE SEQUENCE [LARGE SCALE GENOMIC DNA]</scope>
</reference>
<dbReference type="AlphaFoldDB" id="Q4TIT4"/>
<feature type="non-terminal residue" evidence="1">
    <location>
        <position position="63"/>
    </location>
</feature>
<accession>Q4TIT4</accession>
<feature type="non-terminal residue" evidence="1">
    <location>
        <position position="1"/>
    </location>
</feature>